<dbReference type="InterPro" id="IPR010982">
    <property type="entry name" value="Lambda_DNA-bd_dom_sf"/>
</dbReference>
<sequence>MENLNRNLAENIKKLRKEKGMTQTDLAVELGVSKHSIISYEKEGTFPTSDIIGKLVEFFSISPNELFLYSVNNDQKSTDKERKVEELKEFKSIVLDKVIDLRYSGEEKQFGEEQYIEGEIDRVEFKTITPEEQAKTYLIQSMNLNSLSFDLLEEFFEKSINEQIAKVIDDK</sequence>
<dbReference type="SMART" id="SM00530">
    <property type="entry name" value="HTH_XRE"/>
    <property type="match status" value="1"/>
</dbReference>
<gene>
    <name evidence="3" type="ORF">RAK27_00650</name>
</gene>
<accession>A0AAW9JKU5</accession>
<dbReference type="SUPFAM" id="SSF47413">
    <property type="entry name" value="lambda repressor-like DNA-binding domains"/>
    <property type="match status" value="1"/>
</dbReference>
<dbReference type="Gene3D" id="1.10.260.40">
    <property type="entry name" value="lambda repressor-like DNA-binding domains"/>
    <property type="match status" value="1"/>
</dbReference>
<evidence type="ECO:0000313" key="3">
    <source>
        <dbReference type="EMBL" id="MDZ5757160.1"/>
    </source>
</evidence>
<dbReference type="EMBL" id="JAVBVO010000001">
    <property type="protein sequence ID" value="MDZ5757160.1"/>
    <property type="molecule type" value="Genomic_DNA"/>
</dbReference>
<evidence type="ECO:0000259" key="2">
    <source>
        <dbReference type="PROSITE" id="PS50943"/>
    </source>
</evidence>
<evidence type="ECO:0000256" key="1">
    <source>
        <dbReference type="ARBA" id="ARBA00023125"/>
    </source>
</evidence>
<comment type="caution">
    <text evidence="3">The sequence shown here is derived from an EMBL/GenBank/DDBJ whole genome shotgun (WGS) entry which is preliminary data.</text>
</comment>
<dbReference type="CDD" id="cd00093">
    <property type="entry name" value="HTH_XRE"/>
    <property type="match status" value="1"/>
</dbReference>
<dbReference type="PANTHER" id="PTHR46558:SF15">
    <property type="entry name" value="HELIX-TURN-HELIX DOMAIN PROTEIN"/>
    <property type="match status" value="1"/>
</dbReference>
<keyword evidence="1" id="KW-0238">DNA-binding</keyword>
<protein>
    <submittedName>
        <fullName evidence="3">Helix-turn-helix domain-containing protein</fullName>
    </submittedName>
</protein>
<dbReference type="AlphaFoldDB" id="A0AAW9JKU5"/>
<dbReference type="Proteomes" id="UP001290462">
    <property type="component" value="Unassembled WGS sequence"/>
</dbReference>
<evidence type="ECO:0000313" key="4">
    <source>
        <dbReference type="Proteomes" id="UP001290462"/>
    </source>
</evidence>
<feature type="domain" description="HTH cro/C1-type" evidence="2">
    <location>
        <begin position="12"/>
        <end position="66"/>
    </location>
</feature>
<reference evidence="3" key="1">
    <citation type="submission" date="2023-08" db="EMBL/GenBank/DDBJ databases">
        <title>Genomic characterization of piscicolin 126 produced by Carnobacterium maltaromaticum CM22 strain isolated from salmon (Salmo salar).</title>
        <authorList>
            <person name="Gonzalez-Gragera E."/>
            <person name="Garcia-Lopez J.D."/>
            <person name="Teso-Perez C."/>
            <person name="Gimenez-Hernandez I."/>
            <person name="Peralta-Sanchez J.M."/>
            <person name="Valdivia E."/>
            <person name="Montalban-Lopez M."/>
            <person name="Martin-Platero A.M."/>
            <person name="Banos A."/>
            <person name="Martinez-Bueno M."/>
        </authorList>
    </citation>
    <scope>NUCLEOTIDE SEQUENCE</scope>
    <source>
        <strain evidence="3">CM22</strain>
    </source>
</reference>
<dbReference type="Pfam" id="PF12844">
    <property type="entry name" value="HTH_19"/>
    <property type="match status" value="1"/>
</dbReference>
<name>A0AAW9JKU5_CARML</name>
<dbReference type="InterPro" id="IPR001387">
    <property type="entry name" value="Cro/C1-type_HTH"/>
</dbReference>
<proteinExistence type="predicted"/>
<dbReference type="PANTHER" id="PTHR46558">
    <property type="entry name" value="TRACRIPTIONAL REGULATORY PROTEIN-RELATED-RELATED"/>
    <property type="match status" value="1"/>
</dbReference>
<dbReference type="RefSeq" id="WP_194320572.1">
    <property type="nucleotide sequence ID" value="NZ_CAJGUR010000009.1"/>
</dbReference>
<dbReference type="PROSITE" id="PS50943">
    <property type="entry name" value="HTH_CROC1"/>
    <property type="match status" value="1"/>
</dbReference>
<organism evidence="3 4">
    <name type="scientific">Carnobacterium maltaromaticum</name>
    <name type="common">Carnobacterium piscicola</name>
    <dbReference type="NCBI Taxonomy" id="2751"/>
    <lineage>
        <taxon>Bacteria</taxon>
        <taxon>Bacillati</taxon>
        <taxon>Bacillota</taxon>
        <taxon>Bacilli</taxon>
        <taxon>Lactobacillales</taxon>
        <taxon>Carnobacteriaceae</taxon>
        <taxon>Carnobacterium</taxon>
    </lineage>
</organism>
<dbReference type="GO" id="GO:0003677">
    <property type="term" value="F:DNA binding"/>
    <property type="evidence" value="ECO:0007669"/>
    <property type="project" value="UniProtKB-KW"/>
</dbReference>